<proteinExistence type="predicted"/>
<dbReference type="PANTHER" id="PTHR43857">
    <property type="entry name" value="BLR7761 PROTEIN"/>
    <property type="match status" value="1"/>
</dbReference>
<name>A0ABD5E938_9ACTN</name>
<dbReference type="Gene3D" id="3.30.1330.40">
    <property type="entry name" value="RutC-like"/>
    <property type="match status" value="1"/>
</dbReference>
<reference evidence="2" key="1">
    <citation type="submission" date="2023-07" db="EMBL/GenBank/DDBJ databases">
        <title>30 novel species of actinomycetes from the DSMZ collection.</title>
        <authorList>
            <person name="Nouioui I."/>
        </authorList>
    </citation>
    <scope>NUCLEOTIDE SEQUENCE [LARGE SCALE GENOMIC DNA]</scope>
    <source>
        <strain evidence="2">DSM 41982</strain>
    </source>
</reference>
<keyword evidence="1" id="KW-0378">Hydrolase</keyword>
<dbReference type="PANTHER" id="PTHR43857:SF1">
    <property type="entry name" value="YJGH FAMILY PROTEIN"/>
    <property type="match status" value="1"/>
</dbReference>
<comment type="caution">
    <text evidence="1">The sequence shown here is derived from an EMBL/GenBank/DDBJ whole genome shotgun (WGS) entry which is preliminary data.</text>
</comment>
<evidence type="ECO:0000313" key="1">
    <source>
        <dbReference type="EMBL" id="MDT0417939.1"/>
    </source>
</evidence>
<dbReference type="RefSeq" id="WP_043256365.1">
    <property type="nucleotide sequence ID" value="NZ_JAVRER010000035.1"/>
</dbReference>
<dbReference type="GO" id="GO:0016787">
    <property type="term" value="F:hydrolase activity"/>
    <property type="evidence" value="ECO:0007669"/>
    <property type="project" value="UniProtKB-KW"/>
</dbReference>
<sequence>MSGEVRRISSGGPYEDAIGYSRAVALPNGLVLVSGCTGIEAGRLVAGGPYEQARAALATALDALGRLGLTAADVVRTRMYVVHGGDTAEVGRAHADVFGEVRPAASLVLVAGLIDPEMSVEIEVEAYRAPEGGA</sequence>
<dbReference type="InterPro" id="IPR006175">
    <property type="entry name" value="YjgF/YER057c/UK114"/>
</dbReference>
<dbReference type="InterPro" id="IPR035959">
    <property type="entry name" value="RutC-like_sf"/>
</dbReference>
<dbReference type="Pfam" id="PF01042">
    <property type="entry name" value="Ribonuc_L-PSP"/>
    <property type="match status" value="1"/>
</dbReference>
<organism evidence="1 2">
    <name type="scientific">Streptomyces evansiae</name>
    <dbReference type="NCBI Taxonomy" id="3075535"/>
    <lineage>
        <taxon>Bacteria</taxon>
        <taxon>Bacillati</taxon>
        <taxon>Actinomycetota</taxon>
        <taxon>Actinomycetes</taxon>
        <taxon>Kitasatosporales</taxon>
        <taxon>Streptomycetaceae</taxon>
        <taxon>Streptomyces</taxon>
    </lineage>
</organism>
<dbReference type="EMBL" id="JAVRER010000035">
    <property type="protein sequence ID" value="MDT0417939.1"/>
    <property type="molecule type" value="Genomic_DNA"/>
</dbReference>
<evidence type="ECO:0000313" key="2">
    <source>
        <dbReference type="Proteomes" id="UP001183607"/>
    </source>
</evidence>
<dbReference type="AlphaFoldDB" id="A0ABD5E938"/>
<protein>
    <submittedName>
        <fullName evidence="1">Rid family hydrolase</fullName>
    </submittedName>
</protein>
<gene>
    <name evidence="1" type="ORF">RM574_20865</name>
</gene>
<dbReference type="Proteomes" id="UP001183607">
    <property type="component" value="Unassembled WGS sequence"/>
</dbReference>
<dbReference type="SUPFAM" id="SSF55298">
    <property type="entry name" value="YjgF-like"/>
    <property type="match status" value="1"/>
</dbReference>
<accession>A0ABD5E938</accession>